<evidence type="ECO:0000313" key="3">
    <source>
        <dbReference type="Proteomes" id="UP000295134"/>
    </source>
</evidence>
<sequence length="355" mass="40984">MLGDVAYQRIRIDTGEAFELTQPNFCHEGSFCDLVNIRIRGSVLIMSGNPSRWGKLDNVFGCQSVDECFDVFNGILCSLGLPPFSKGARFKLRQSPEGTVAGHVWNGALIKEIHINQNIAVGYDNERAFIRGMSTLRFRNSILRLHTNGMTCDWLSKLGNAHLIYPSVYCKAHDLLIHSMKKIENKFGNESQEYKYLKMLYEYLVLEGIVRFELKLHGKYLQRYKLCYWGYSEFDELKTLLNEFIALPEKLSVTNMDIKTVANELIEKGIVDSTRAANTTAFYAYSWTLGERFDLNKKQVQVHRARLRKIGIDIADEYNVSLFPSVVVRNVREIKPYIVEKPNWYRERNHLMLVA</sequence>
<gene>
    <name evidence="2" type="ORF">ArsFIN_02460</name>
</gene>
<proteinExistence type="predicted"/>
<dbReference type="KEGG" id="ans:ArsFIN_02460"/>
<dbReference type="GO" id="GO:0006260">
    <property type="term" value="P:DNA replication"/>
    <property type="evidence" value="ECO:0007669"/>
    <property type="project" value="InterPro"/>
</dbReference>
<protein>
    <submittedName>
        <fullName evidence="2">Phage X family protein</fullName>
    </submittedName>
</protein>
<feature type="domain" description="Replication-associated protein G2P C-terminal" evidence="1">
    <location>
        <begin position="265"/>
        <end position="349"/>
    </location>
</feature>
<dbReference type="Pfam" id="PF05155">
    <property type="entry name" value="G2P_X_C"/>
    <property type="match status" value="1"/>
</dbReference>
<evidence type="ECO:0000313" key="2">
    <source>
        <dbReference type="EMBL" id="QBY41718.1"/>
    </source>
</evidence>
<organism evidence="2 3">
    <name type="scientific">Arsenophonus nasoniae</name>
    <name type="common">son-killer infecting Nasonia vitripennis</name>
    <dbReference type="NCBI Taxonomy" id="638"/>
    <lineage>
        <taxon>Bacteria</taxon>
        <taxon>Pseudomonadati</taxon>
        <taxon>Pseudomonadota</taxon>
        <taxon>Gammaproteobacteria</taxon>
        <taxon>Enterobacterales</taxon>
        <taxon>Morganellaceae</taxon>
        <taxon>Arsenophonus</taxon>
    </lineage>
</organism>
<dbReference type="AlphaFoldDB" id="A0A4P7KWB1"/>
<accession>A0A4P7KWB1</accession>
<name>A0A4P7KWB1_9GAMM</name>
<dbReference type="RefSeq" id="WP_246067309.1">
    <property type="nucleotide sequence ID" value="NZ_CP038613.1"/>
</dbReference>
<dbReference type="Proteomes" id="UP000295134">
    <property type="component" value="Chromosome"/>
</dbReference>
<dbReference type="EMBL" id="CP038613">
    <property type="protein sequence ID" value="QBY41718.1"/>
    <property type="molecule type" value="Genomic_DNA"/>
</dbReference>
<dbReference type="InterPro" id="IPR022688">
    <property type="entry name" value="G2P_C"/>
</dbReference>
<dbReference type="GeneID" id="96875556"/>
<evidence type="ECO:0000259" key="1">
    <source>
        <dbReference type="Pfam" id="PF05155"/>
    </source>
</evidence>
<reference evidence="2 3" key="1">
    <citation type="submission" date="2019-03" db="EMBL/GenBank/DDBJ databases">
        <title>Long-read sequencing reveals hyperdense prophage content in a complex bacterial symbiont genome.</title>
        <authorList>
            <person name="Frost C.L."/>
            <person name="Siozios S."/>
            <person name="Nadal-Jimenez P."/>
            <person name="Brockhurst M.A."/>
            <person name="King K.C."/>
            <person name="Darby A.C."/>
            <person name="Hurst G.D.D."/>
        </authorList>
    </citation>
    <scope>NUCLEOTIDE SEQUENCE [LARGE SCALE GENOMIC DNA]</scope>
    <source>
        <strain evidence="2 3">FIN</strain>
    </source>
</reference>